<keyword evidence="4" id="KW-0547">Nucleotide-binding</keyword>
<proteinExistence type="inferred from homology"/>
<evidence type="ECO:0000256" key="2">
    <source>
        <dbReference type="ARBA" id="ARBA00005417"/>
    </source>
</evidence>
<comment type="similarity">
    <text evidence="2">Belongs to the ABC transporter superfamily.</text>
</comment>
<dbReference type="PANTHER" id="PTHR42711">
    <property type="entry name" value="ABC TRANSPORTER ATP-BINDING PROTEIN"/>
    <property type="match status" value="1"/>
</dbReference>
<accession>A0ABV3AWF2</accession>
<dbReference type="RefSeq" id="WP_359693628.1">
    <property type="nucleotide sequence ID" value="NZ_JBEYXT010000034.1"/>
</dbReference>
<evidence type="ECO:0000256" key="6">
    <source>
        <dbReference type="ARBA" id="ARBA00023251"/>
    </source>
</evidence>
<keyword evidence="9" id="KW-1185">Reference proteome</keyword>
<dbReference type="SMART" id="SM00382">
    <property type="entry name" value="AAA"/>
    <property type="match status" value="1"/>
</dbReference>
<keyword evidence="5 8" id="KW-0067">ATP-binding</keyword>
<reference evidence="8 9" key="1">
    <citation type="submission" date="2024-06" db="EMBL/GenBank/DDBJ databases">
        <title>The Natural Products Discovery Center: Release of the First 8490 Sequenced Strains for Exploring Actinobacteria Biosynthetic Diversity.</title>
        <authorList>
            <person name="Kalkreuter E."/>
            <person name="Kautsar S.A."/>
            <person name="Yang D."/>
            <person name="Bader C.D."/>
            <person name="Teijaro C.N."/>
            <person name="Fluegel L."/>
            <person name="Davis C.M."/>
            <person name="Simpson J.R."/>
            <person name="Lauterbach L."/>
            <person name="Steele A.D."/>
            <person name="Gui C."/>
            <person name="Meng S."/>
            <person name="Li G."/>
            <person name="Viehrig K."/>
            <person name="Ye F."/>
            <person name="Su P."/>
            <person name="Kiefer A.F."/>
            <person name="Nichols A."/>
            <person name="Cepeda A.J."/>
            <person name="Yan W."/>
            <person name="Fan B."/>
            <person name="Jiang Y."/>
            <person name="Adhikari A."/>
            <person name="Zheng C.-J."/>
            <person name="Schuster L."/>
            <person name="Cowan T.M."/>
            <person name="Smanski M.J."/>
            <person name="Chevrette M.G."/>
            <person name="De Carvalho L.P.S."/>
            <person name="Shen B."/>
        </authorList>
    </citation>
    <scope>NUCLEOTIDE SEQUENCE [LARGE SCALE GENOMIC DNA]</scope>
    <source>
        <strain evidence="8 9">NPDC046851</strain>
    </source>
</reference>
<dbReference type="GO" id="GO:0005524">
    <property type="term" value="F:ATP binding"/>
    <property type="evidence" value="ECO:0007669"/>
    <property type="project" value="UniProtKB-KW"/>
</dbReference>
<evidence type="ECO:0000256" key="1">
    <source>
        <dbReference type="ARBA" id="ARBA00004202"/>
    </source>
</evidence>
<evidence type="ECO:0000313" key="9">
    <source>
        <dbReference type="Proteomes" id="UP001551189"/>
    </source>
</evidence>
<comment type="caution">
    <text evidence="8">The sequence shown here is derived from an EMBL/GenBank/DDBJ whole genome shotgun (WGS) entry which is preliminary data.</text>
</comment>
<evidence type="ECO:0000256" key="3">
    <source>
        <dbReference type="ARBA" id="ARBA00022448"/>
    </source>
</evidence>
<dbReference type="InterPro" id="IPR027417">
    <property type="entry name" value="P-loop_NTPase"/>
</dbReference>
<organism evidence="8 9">
    <name type="scientific">Streptomyces neyagawaensis</name>
    <dbReference type="NCBI Taxonomy" id="42238"/>
    <lineage>
        <taxon>Bacteria</taxon>
        <taxon>Bacillati</taxon>
        <taxon>Actinomycetota</taxon>
        <taxon>Actinomycetes</taxon>
        <taxon>Kitasatosporales</taxon>
        <taxon>Streptomycetaceae</taxon>
        <taxon>Streptomyces</taxon>
    </lineage>
</organism>
<evidence type="ECO:0000256" key="4">
    <source>
        <dbReference type="ARBA" id="ARBA00022741"/>
    </source>
</evidence>
<dbReference type="Gene3D" id="3.40.50.300">
    <property type="entry name" value="P-loop containing nucleotide triphosphate hydrolases"/>
    <property type="match status" value="1"/>
</dbReference>
<dbReference type="Proteomes" id="UP001551189">
    <property type="component" value="Unassembled WGS sequence"/>
</dbReference>
<feature type="domain" description="ABC transporter" evidence="7">
    <location>
        <begin position="21"/>
        <end position="255"/>
    </location>
</feature>
<dbReference type="SUPFAM" id="SSF52540">
    <property type="entry name" value="P-loop containing nucleoside triphosphate hydrolases"/>
    <property type="match status" value="1"/>
</dbReference>
<comment type="subcellular location">
    <subcellularLocation>
        <location evidence="1">Cell membrane</location>
        <topology evidence="1">Peripheral membrane protein</topology>
    </subcellularLocation>
</comment>
<protein>
    <submittedName>
        <fullName evidence="8">ABC transporter ATP-binding protein</fullName>
    </submittedName>
</protein>
<name>A0ABV3AWF2_9ACTN</name>
<dbReference type="InterPro" id="IPR050763">
    <property type="entry name" value="ABC_transporter_ATP-binding"/>
</dbReference>
<dbReference type="EMBL" id="JBEYXT010000034">
    <property type="protein sequence ID" value="MEU6801512.1"/>
    <property type="molecule type" value="Genomic_DNA"/>
</dbReference>
<gene>
    <name evidence="8" type="ORF">ABZ931_10925</name>
</gene>
<dbReference type="InterPro" id="IPR003439">
    <property type="entry name" value="ABC_transporter-like_ATP-bd"/>
</dbReference>
<dbReference type="PANTHER" id="PTHR42711:SF5">
    <property type="entry name" value="ABC TRANSPORTER ATP-BINDING PROTEIN NATA"/>
    <property type="match status" value="1"/>
</dbReference>
<dbReference type="PROSITE" id="PS50893">
    <property type="entry name" value="ABC_TRANSPORTER_2"/>
    <property type="match status" value="1"/>
</dbReference>
<evidence type="ECO:0000259" key="7">
    <source>
        <dbReference type="PROSITE" id="PS50893"/>
    </source>
</evidence>
<keyword evidence="3" id="KW-0813">Transport</keyword>
<evidence type="ECO:0000256" key="5">
    <source>
        <dbReference type="ARBA" id="ARBA00022840"/>
    </source>
</evidence>
<sequence>MADRIVSGGDLLMAGPSDPVIETKALTKVYKSKNGSHVAVDGVNLRVDKGEFFGLLGSNGAGKSTLIGLLTTVIKPTRGRMRVAGASVKHRPVAVKRAISVVPQRNSLDPQLTLAENLEFHGRMFGLGARQARRRATRLLQECGIEDVASRTIRKVSGGQGRRALIARALMHQPQVLFLDEPTAGVDIKARRLVWNLLRGVHAAGTTIVLTTHYLEEAQELCGRIGILNRGKITAIGSPDKLRSEAGLQTVVTVQLSGDAGAVAAAADQLPEVTKAEHHGDTLRLYTHKPDGLIREVVFLAESAGLHVTSATTAAPSLDRVFLTLTSKTQPGPSVPV</sequence>
<keyword evidence="6" id="KW-0046">Antibiotic resistance</keyword>
<evidence type="ECO:0000313" key="8">
    <source>
        <dbReference type="EMBL" id="MEU6801512.1"/>
    </source>
</evidence>
<dbReference type="Pfam" id="PF00005">
    <property type="entry name" value="ABC_tran"/>
    <property type="match status" value="1"/>
</dbReference>
<dbReference type="InterPro" id="IPR003593">
    <property type="entry name" value="AAA+_ATPase"/>
</dbReference>